<dbReference type="EMBL" id="AEJF01000143">
    <property type="protein sequence ID" value="KLU23635.1"/>
    <property type="molecule type" value="Genomic_DNA"/>
</dbReference>
<dbReference type="SUPFAM" id="SSF54427">
    <property type="entry name" value="NTF2-like"/>
    <property type="match status" value="1"/>
</dbReference>
<reference evidence="2 3" key="1">
    <citation type="journal article" date="2015" name="Genome Announc.">
        <title>Draft Genome Sequence of Burkholderia sp. Strain PML1(12), an Ectomycorrhizosphere-Inhabiting Bacterium with Effective Mineral-Weathering Ability.</title>
        <authorList>
            <person name="Uroz S."/>
            <person name="Oger P."/>
        </authorList>
    </citation>
    <scope>NUCLEOTIDE SEQUENCE [LARGE SCALE GENOMIC DNA]</scope>
    <source>
        <strain evidence="3">PML1(12)</strain>
    </source>
</reference>
<dbReference type="InterPro" id="IPR037401">
    <property type="entry name" value="SnoaL-like"/>
</dbReference>
<evidence type="ECO:0000313" key="2">
    <source>
        <dbReference type="EMBL" id="KLU23635.1"/>
    </source>
</evidence>
<dbReference type="RefSeq" id="WP_047849121.1">
    <property type="nucleotide sequence ID" value="NZ_AEJF01000143.1"/>
</dbReference>
<dbReference type="OrthoDB" id="117900at2"/>
<comment type="caution">
    <text evidence="2">The sequence shown here is derived from an EMBL/GenBank/DDBJ whole genome shotgun (WGS) entry which is preliminary data.</text>
</comment>
<protein>
    <recommendedName>
        <fullName evidence="1">SnoaL-like domain-containing protein</fullName>
    </recommendedName>
</protein>
<keyword evidence="3" id="KW-1185">Reference proteome</keyword>
<dbReference type="Proteomes" id="UP000035963">
    <property type="component" value="Unassembled WGS sequence"/>
</dbReference>
<dbReference type="Gene3D" id="3.10.450.50">
    <property type="match status" value="1"/>
</dbReference>
<gene>
    <name evidence="2" type="ORF">EOS_23530</name>
</gene>
<dbReference type="AlphaFoldDB" id="A0A0J1CSN2"/>
<dbReference type="InterPro" id="IPR032710">
    <property type="entry name" value="NTF2-like_dom_sf"/>
</dbReference>
<accession>A0A0J1CSN2</accession>
<name>A0A0J1CSN2_9BURK</name>
<proteinExistence type="predicted"/>
<dbReference type="Pfam" id="PF12680">
    <property type="entry name" value="SnoaL_2"/>
    <property type="match status" value="1"/>
</dbReference>
<organism evidence="2 3">
    <name type="scientific">Caballeronia mineralivorans PML1(12)</name>
    <dbReference type="NCBI Taxonomy" id="908627"/>
    <lineage>
        <taxon>Bacteria</taxon>
        <taxon>Pseudomonadati</taxon>
        <taxon>Pseudomonadota</taxon>
        <taxon>Betaproteobacteria</taxon>
        <taxon>Burkholderiales</taxon>
        <taxon>Burkholderiaceae</taxon>
        <taxon>Caballeronia</taxon>
    </lineage>
</organism>
<feature type="domain" description="SnoaL-like" evidence="1">
    <location>
        <begin position="15"/>
        <end position="113"/>
    </location>
</feature>
<evidence type="ECO:0000313" key="3">
    <source>
        <dbReference type="Proteomes" id="UP000035963"/>
    </source>
</evidence>
<evidence type="ECO:0000259" key="1">
    <source>
        <dbReference type="Pfam" id="PF12680"/>
    </source>
</evidence>
<dbReference type="PATRIC" id="fig|908627.4.peg.5250"/>
<sequence>MKTAAQLLNEFLSLTRNPKEVAALFTEDGVVELPYLADLGMQWQYKGRTEIASLYALLLQLVPEWEFRDAVVLIDTPERAFAEYKVDALAVATQRPFKQHFFGYIHVENGKIKLLREALNIVATARAFFPNGLADIPQPEAA</sequence>